<dbReference type="OrthoDB" id="5588518at2759"/>
<reference evidence="1 2" key="1">
    <citation type="journal article" date="2018" name="MBio">
        <title>Comparative Genomics Reveals the Core Gene Toolbox for the Fungus-Insect Symbiosis.</title>
        <authorList>
            <person name="Wang Y."/>
            <person name="Stata M."/>
            <person name="Wang W."/>
            <person name="Stajich J.E."/>
            <person name="White M.M."/>
            <person name="Moncalvo J.M."/>
        </authorList>
    </citation>
    <scope>NUCLEOTIDE SEQUENCE [LARGE SCALE GENOMIC DNA]</scope>
    <source>
        <strain evidence="1 2">SWE-8-4</strain>
    </source>
</reference>
<evidence type="ECO:0000313" key="2">
    <source>
        <dbReference type="Proteomes" id="UP000245383"/>
    </source>
</evidence>
<sequence length="122" mass="13728">MSIKFKVIVIKAIIQALATYGGKFFGMSETRCKPLQQVVDAATQTLANVAKSAAMVRLKQELMSGTETERGKQGKTTRRYAKSGFIENIYIEQCTFCRNIAPETIEHMLLECSQWQALKPTY</sequence>
<dbReference type="EMBL" id="MBFR01000911">
    <property type="protein sequence ID" value="PVU85213.1"/>
    <property type="molecule type" value="Genomic_DNA"/>
</dbReference>
<dbReference type="AlphaFoldDB" id="A0A2T9XYR9"/>
<comment type="caution">
    <text evidence="1">The sequence shown here is derived from an EMBL/GenBank/DDBJ whole genome shotgun (WGS) entry which is preliminary data.</text>
</comment>
<organism evidence="1 2">
    <name type="scientific">Smittium simulii</name>
    <dbReference type="NCBI Taxonomy" id="133385"/>
    <lineage>
        <taxon>Eukaryota</taxon>
        <taxon>Fungi</taxon>
        <taxon>Fungi incertae sedis</taxon>
        <taxon>Zoopagomycota</taxon>
        <taxon>Kickxellomycotina</taxon>
        <taxon>Harpellomycetes</taxon>
        <taxon>Harpellales</taxon>
        <taxon>Legeriomycetaceae</taxon>
        <taxon>Smittium</taxon>
    </lineage>
</organism>
<proteinExistence type="predicted"/>
<dbReference type="Proteomes" id="UP000245383">
    <property type="component" value="Unassembled WGS sequence"/>
</dbReference>
<keyword evidence="2" id="KW-1185">Reference proteome</keyword>
<evidence type="ECO:0000313" key="1">
    <source>
        <dbReference type="EMBL" id="PVU85213.1"/>
    </source>
</evidence>
<protein>
    <submittedName>
        <fullName evidence="1">Uncharacterized protein</fullName>
    </submittedName>
</protein>
<gene>
    <name evidence="1" type="ORF">BB561_006976</name>
</gene>
<accession>A0A2T9XYR9</accession>
<name>A0A2T9XYR9_9FUNG</name>